<keyword evidence="2" id="KW-1185">Reference proteome</keyword>
<protein>
    <submittedName>
        <fullName evidence="1">Uncharacterized protein</fullName>
    </submittedName>
</protein>
<name>A0ABY6QFW5_9PSED</name>
<accession>A0ABY6QFW5</accession>
<dbReference type="EMBL" id="CP112866">
    <property type="protein sequence ID" value="UZW18590.1"/>
    <property type="molecule type" value="Genomic_DNA"/>
</dbReference>
<organism evidence="1 2">
    <name type="scientific">Pseudomonas quebecensis</name>
    <dbReference type="NCBI Taxonomy" id="2995174"/>
    <lineage>
        <taxon>Bacteria</taxon>
        <taxon>Pseudomonadati</taxon>
        <taxon>Pseudomonadota</taxon>
        <taxon>Gammaproteobacteria</taxon>
        <taxon>Pseudomonadales</taxon>
        <taxon>Pseudomonadaceae</taxon>
        <taxon>Pseudomonas</taxon>
    </lineage>
</organism>
<evidence type="ECO:0000313" key="2">
    <source>
        <dbReference type="Proteomes" id="UP001164116"/>
    </source>
</evidence>
<gene>
    <name evidence="1" type="ORF">OSC50_24980</name>
</gene>
<evidence type="ECO:0000313" key="1">
    <source>
        <dbReference type="EMBL" id="UZW18590.1"/>
    </source>
</evidence>
<reference evidence="1" key="1">
    <citation type="submission" date="2022-11" db="EMBL/GenBank/DDBJ databases">
        <title>Taxonomic description of a new Pseudomonas species.</title>
        <authorList>
            <person name="Tambong J.T."/>
        </authorList>
    </citation>
    <scope>NUCLEOTIDE SEQUENCE</scope>
    <source>
        <strain evidence="1">S1Bt42</strain>
    </source>
</reference>
<sequence length="1529" mass="171783">MTSSTSASQPQPRRSDLTLELIAQFHAGPSFRATATQLLRQALNELYPYLNIDPDSTLMGSPTWTLIEGQPVAGPTTYRALSDLLARQAVLQIPVLCIEGEHFLTRQPVTAPPEHLPVRMTDIARIINTQAPVMLSAFQAYLVDFWNESNAKGPRWQELSSTLRSGWGTAQVEEWDETDRAMAHRLYRFPDRATRQIDDPYASKACIVEIEQVEDGAATRFSPLMLAVLLGEHLGRAIILTYSPRNGYEKFDSLDQLGESLPTHAGSQTHRTSLQWRLSEPQGNFFDQLACVFISAQVEAVGALDFSNLLQSNSAQVNQALNAGPGAIYTPAHQGPNLDWYHHALPDWLKNASVGDQNNFAQHLKDLAALNSLNMGASYLDGIPGIEQYALEQIRQQVLLDHPDALHVPLEKIVFKVQSVVVWGLFVVPGSVETTSFTLVELALQNLIALPLGNKTIELRNGANLPDWLTVDYVEDIIQRVDVGQTYPALIKQNLLELRHESARRKKLYSEQLRIQLPLMALQSKLRRQDGIDEQGYRYLVALMQAEEHDRKVDGQDIVLHQLAFYPTRRADQSYDIVANMYVIGLRNLSGGPCLLYRPLFNPPLIQYASSANLIYDVMQSSTLRSSILPWLPDDVRDDYANLVFPGDVPSPWEVFNYLVDPLRVLILSGPVALANPVVGSDMLGALFNANAQALFSLADRQSVSNAENRWATLKQIGWVLLNAVLPFLNPTLGTAAWIWQIFDQVQALVEASEQQDKPAQWAALTDVLLNIGMAITLHTVTRRQSIGKSLTHEPGTPVKPPLIKRLPLQTASARPTERAGPLSTSGALNRLPGPLATVLDSFHVVKPKNLGQPITEAGTYQHLYRSGRKYYVSLGQRWFEVSAQADEPVVIIDPNQPERSGPALIHNAAGQWFIDTRLRLRGGGPKHASRRASLLATEKAKQLRDKLQTFETGKKAASLELEQARTAMTEAPGTSAAARREGYLQALDSQRSDYETALQDLKKLNVFEPLADYPPKALSYLRAQLELTEFGIRETQQTFTPGLRTIMDQVTHQAESPGERHIEDAQHFGQINQDMIERLDYVESRFEELRELGQQGYREISQHKGLLPSYTSSNLKALQLTTSRNLCLSDSSLNSTPQAWSTLDDIVNTADVAAQTLHDTLFERSEARLDERIEALGSLTEQFAVVDERLEDLSQEFSAEIIPEQLQRLRAQIHRYSQDTQLHLARLHLERDNLRHRPTPPPTPPAQRKMFIRTRYDGLLIGEPRSTQFGHEPDLVDIKSPITQHIIATYHKKDQAQWVRRITAPAAPAPVAPDLTAFLDQAQAFLDGLSAFKARAHEQAAKPARTAVGIEYLYHQHALRLEETQHAIDHALSSPGVVKNELRSATLASQKLKEATADLYLEANQQVRRMIIERPPTVEGVEWLLQRKEVTLKKTISRRRIKGVQEDYLDEYTIVDRSRHNVLWYAHFHYSASWTPPRTFISARLKTPAEHRMGAAADTVNGFNQQQRLDYYRSEINLEQARRLFFNL</sequence>
<dbReference type="RefSeq" id="WP_266245138.1">
    <property type="nucleotide sequence ID" value="NZ_CP112866.1"/>
</dbReference>
<dbReference type="Proteomes" id="UP001164116">
    <property type="component" value="Chromosome"/>
</dbReference>
<proteinExistence type="predicted"/>